<keyword evidence="1" id="KW-0645">Protease</keyword>
<dbReference type="PRINTS" id="PR00480">
    <property type="entry name" value="ASTACIN"/>
</dbReference>
<evidence type="ECO:0000256" key="2">
    <source>
        <dbReference type="SAM" id="SignalP"/>
    </source>
</evidence>
<name>A0ABZ2KFN6_9BACT</name>
<keyword evidence="1" id="KW-0862">Zinc</keyword>
<sequence>MHKILSASMVAILAMGAAACSSGGPAAEVSAQTSAEHTQTAAETAIPANAPVKTGYFPLGPNGELQKIQYSEVNGEAVFEGDILLDRTGEQLLPTGILRGQSVTPQGVAIPGKNRRWKNKVVAYTVQEGLPNVQRVHDAIAHWREHTSLTFVERTPENQRQYRDYIQFRAGDGCSSTVGRKGGVQYINLAEGCGTGATIHEIGHAVGLWHEQSREDRNEHVTINMDNVTEGMEHNFEQHVSDGDDIGSYDYGSIMHYGPYAFSKNGQPTIVANDGQPIGQRDVLSPGDLEAVAKLYP</sequence>
<keyword evidence="1" id="KW-0378">Hydrolase</keyword>
<dbReference type="SMART" id="SM00235">
    <property type="entry name" value="ZnMc"/>
    <property type="match status" value="1"/>
</dbReference>
<dbReference type="InterPro" id="IPR001506">
    <property type="entry name" value="Peptidase_M12A"/>
</dbReference>
<dbReference type="PANTHER" id="PTHR10127:SF850">
    <property type="entry name" value="METALLOENDOPEPTIDASE"/>
    <property type="match status" value="1"/>
</dbReference>
<dbReference type="Proteomes" id="UP001379533">
    <property type="component" value="Chromosome"/>
</dbReference>
<feature type="binding site" evidence="1">
    <location>
        <position position="204"/>
    </location>
    <ligand>
        <name>Zn(2+)</name>
        <dbReference type="ChEBI" id="CHEBI:29105"/>
        <note>catalytic</note>
    </ligand>
</feature>
<dbReference type="InterPro" id="IPR034035">
    <property type="entry name" value="Astacin-like_dom"/>
</dbReference>
<dbReference type="PROSITE" id="PS51257">
    <property type="entry name" value="PROKAR_LIPOPROTEIN"/>
    <property type="match status" value="1"/>
</dbReference>
<dbReference type="CDD" id="cd04280">
    <property type="entry name" value="ZnMc_astacin_like"/>
    <property type="match status" value="1"/>
</dbReference>
<keyword evidence="1" id="KW-0482">Metalloprotease</keyword>
<accession>A0ABZ2KFN6</accession>
<dbReference type="SUPFAM" id="SSF55486">
    <property type="entry name" value="Metalloproteases ('zincins'), catalytic domain"/>
    <property type="match status" value="1"/>
</dbReference>
<dbReference type="InterPro" id="IPR006026">
    <property type="entry name" value="Peptidase_Metallo"/>
</dbReference>
<organism evidence="4 5">
    <name type="scientific">Pendulispora brunnea</name>
    <dbReference type="NCBI Taxonomy" id="2905690"/>
    <lineage>
        <taxon>Bacteria</taxon>
        <taxon>Pseudomonadati</taxon>
        <taxon>Myxococcota</taxon>
        <taxon>Myxococcia</taxon>
        <taxon>Myxococcales</taxon>
        <taxon>Sorangiineae</taxon>
        <taxon>Pendulisporaceae</taxon>
        <taxon>Pendulispora</taxon>
    </lineage>
</organism>
<evidence type="ECO:0000259" key="3">
    <source>
        <dbReference type="PROSITE" id="PS51864"/>
    </source>
</evidence>
<feature type="chain" id="PRO_5046252792" evidence="2">
    <location>
        <begin position="27"/>
        <end position="297"/>
    </location>
</feature>
<dbReference type="Pfam" id="PF01400">
    <property type="entry name" value="Astacin"/>
    <property type="match status" value="1"/>
</dbReference>
<gene>
    <name evidence="4" type="ORF">LZC95_53270</name>
</gene>
<proteinExistence type="predicted"/>
<keyword evidence="1" id="KW-0479">Metal-binding</keyword>
<reference evidence="4 5" key="1">
    <citation type="submission" date="2021-12" db="EMBL/GenBank/DDBJ databases">
        <title>Discovery of the Pendulisporaceae a myxobacterial family with distinct sporulation behavior and unique specialized metabolism.</title>
        <authorList>
            <person name="Garcia R."/>
            <person name="Popoff A."/>
            <person name="Bader C.D."/>
            <person name="Loehr J."/>
            <person name="Walesch S."/>
            <person name="Walt C."/>
            <person name="Boldt J."/>
            <person name="Bunk B."/>
            <person name="Haeckl F.J.F.P.J."/>
            <person name="Gunesch A.P."/>
            <person name="Birkelbach J."/>
            <person name="Nuebel U."/>
            <person name="Pietschmann T."/>
            <person name="Bach T."/>
            <person name="Mueller R."/>
        </authorList>
    </citation>
    <scope>NUCLEOTIDE SEQUENCE [LARGE SCALE GENOMIC DNA]</scope>
    <source>
        <strain evidence="4 5">MSr12523</strain>
    </source>
</reference>
<dbReference type="PANTHER" id="PTHR10127">
    <property type="entry name" value="DISCOIDIN, CUB, EGF, LAMININ , AND ZINC METALLOPROTEASE DOMAIN CONTAINING"/>
    <property type="match status" value="1"/>
</dbReference>
<comment type="caution">
    <text evidence="1">Lacks conserved residue(s) required for the propagation of feature annotation.</text>
</comment>
<comment type="cofactor">
    <cofactor evidence="1">
        <name>Zn(2+)</name>
        <dbReference type="ChEBI" id="CHEBI:29105"/>
    </cofactor>
    <text evidence="1">Binds 1 zinc ion per subunit.</text>
</comment>
<feature type="signal peptide" evidence="2">
    <location>
        <begin position="1"/>
        <end position="26"/>
    </location>
</feature>
<dbReference type="InterPro" id="IPR024079">
    <property type="entry name" value="MetalloPept_cat_dom_sf"/>
</dbReference>
<protein>
    <submittedName>
        <fullName evidence="4">M12 family metallopeptidase</fullName>
    </submittedName>
</protein>
<keyword evidence="2" id="KW-0732">Signal</keyword>
<dbReference type="PROSITE" id="PS51864">
    <property type="entry name" value="ASTACIN"/>
    <property type="match status" value="1"/>
</dbReference>
<dbReference type="Gene3D" id="3.40.390.10">
    <property type="entry name" value="Collagenase (Catalytic Domain)"/>
    <property type="match status" value="1"/>
</dbReference>
<dbReference type="RefSeq" id="WP_394845790.1">
    <property type="nucleotide sequence ID" value="NZ_CP089982.1"/>
</dbReference>
<evidence type="ECO:0000313" key="4">
    <source>
        <dbReference type="EMBL" id="WXA95181.1"/>
    </source>
</evidence>
<dbReference type="EMBL" id="CP089982">
    <property type="protein sequence ID" value="WXA95181.1"/>
    <property type="molecule type" value="Genomic_DNA"/>
</dbReference>
<feature type="binding site" evidence="1">
    <location>
        <position position="200"/>
    </location>
    <ligand>
        <name>Zn(2+)</name>
        <dbReference type="ChEBI" id="CHEBI:29105"/>
        <note>catalytic</note>
    </ligand>
</feature>
<evidence type="ECO:0000313" key="5">
    <source>
        <dbReference type="Proteomes" id="UP001379533"/>
    </source>
</evidence>
<feature type="active site" evidence="1">
    <location>
        <position position="201"/>
    </location>
</feature>
<evidence type="ECO:0000256" key="1">
    <source>
        <dbReference type="PROSITE-ProRule" id="PRU01211"/>
    </source>
</evidence>
<feature type="domain" description="Peptidase M12A" evidence="3">
    <location>
        <begin position="108"/>
        <end position="297"/>
    </location>
</feature>
<feature type="binding site" evidence="1">
    <location>
        <position position="210"/>
    </location>
    <ligand>
        <name>Zn(2+)</name>
        <dbReference type="ChEBI" id="CHEBI:29105"/>
        <note>catalytic</note>
    </ligand>
</feature>
<keyword evidence="5" id="KW-1185">Reference proteome</keyword>